<evidence type="ECO:0000313" key="8">
    <source>
        <dbReference type="Proteomes" id="UP000305654"/>
    </source>
</evidence>
<comment type="caution">
    <text evidence="6">Lacks conserved residue(s) required for the propagation of feature annotation.</text>
</comment>
<evidence type="ECO:0000256" key="4">
    <source>
        <dbReference type="ARBA" id="ARBA00022679"/>
    </source>
</evidence>
<keyword evidence="3 6" id="KW-0489">Methyltransferase</keyword>
<reference evidence="7 8" key="1">
    <citation type="submission" date="2019-05" db="EMBL/GenBank/DDBJ databases">
        <authorList>
            <person name="Pankratov T."/>
            <person name="Grouzdev D."/>
        </authorList>
    </citation>
    <scope>NUCLEOTIDE SEQUENCE [LARGE SCALE GENOMIC DNA]</scope>
    <source>
        <strain evidence="7 8">KEBCLARHB70R</strain>
    </source>
</reference>
<comment type="subcellular location">
    <subcellularLocation>
        <location evidence="6">Cytoplasm</location>
    </subcellularLocation>
</comment>
<name>A0A5R9J1W7_9PROT</name>
<keyword evidence="4 6" id="KW-0808">Transferase</keyword>
<dbReference type="EC" id="2.1.1.170" evidence="6"/>
<dbReference type="NCBIfam" id="TIGR00138">
    <property type="entry name" value="rsmG_gidB"/>
    <property type="match status" value="1"/>
</dbReference>
<evidence type="ECO:0000256" key="6">
    <source>
        <dbReference type="HAMAP-Rule" id="MF_00074"/>
    </source>
</evidence>
<keyword evidence="1 6" id="KW-0963">Cytoplasm</keyword>
<feature type="binding site" evidence="6">
    <location>
        <begin position="92"/>
        <end position="93"/>
    </location>
    <ligand>
        <name>S-adenosyl-L-methionine</name>
        <dbReference type="ChEBI" id="CHEBI:59789"/>
    </ligand>
</feature>
<feature type="binding site" evidence="6">
    <location>
        <position position="106"/>
    </location>
    <ligand>
        <name>S-adenosyl-L-methionine</name>
        <dbReference type="ChEBI" id="CHEBI:59789"/>
    </ligand>
</feature>
<feature type="binding site" evidence="6">
    <location>
        <position position="43"/>
    </location>
    <ligand>
        <name>S-adenosyl-L-methionine</name>
        <dbReference type="ChEBI" id="CHEBI:59789"/>
    </ligand>
</feature>
<comment type="similarity">
    <text evidence="6">Belongs to the methyltransferase superfamily. RNA methyltransferase RsmG family.</text>
</comment>
<dbReference type="Gene3D" id="3.40.50.150">
    <property type="entry name" value="Vaccinia Virus protein VP39"/>
    <property type="match status" value="1"/>
</dbReference>
<protein>
    <recommendedName>
        <fullName evidence="6">Ribosomal RNA small subunit methyltransferase G</fullName>
        <ecNumber evidence="6">2.1.1.170</ecNumber>
    </recommendedName>
    <alternativeName>
        <fullName evidence="6">16S rRNA 7-methylguanosine methyltransferase</fullName>
        <shortName evidence="6">16S rRNA m7G methyltransferase</shortName>
    </alternativeName>
</protein>
<dbReference type="PANTHER" id="PTHR31760:SF0">
    <property type="entry name" value="S-ADENOSYL-L-METHIONINE-DEPENDENT METHYLTRANSFERASES SUPERFAMILY PROTEIN"/>
    <property type="match status" value="1"/>
</dbReference>
<comment type="caution">
    <text evidence="7">The sequence shown here is derived from an EMBL/GenBank/DDBJ whole genome shotgun (WGS) entry which is preliminary data.</text>
</comment>
<evidence type="ECO:0000256" key="2">
    <source>
        <dbReference type="ARBA" id="ARBA00022552"/>
    </source>
</evidence>
<dbReference type="Pfam" id="PF02527">
    <property type="entry name" value="GidB"/>
    <property type="match status" value="1"/>
</dbReference>
<sequence>MRWNSRINLVAARDTAQIWDRHVLDSLQLHSLLSSRETIIDLGSGGGFPGLILAICGSEDVTLVESDSRKCSFLREAARAAETTVRIVNARIEDVRLAPADVVTARALAALPQLLDWAEPLLLPHGRCLFLKGRKADEELTAARSRWHMMITRTPSRTDPDGVILGLSQIKRVSPLNC</sequence>
<keyword evidence="2 6" id="KW-0698">rRNA processing</keyword>
<dbReference type="PANTHER" id="PTHR31760">
    <property type="entry name" value="S-ADENOSYL-L-METHIONINE-DEPENDENT METHYLTRANSFERASES SUPERFAMILY PROTEIN"/>
    <property type="match status" value="1"/>
</dbReference>
<dbReference type="InterPro" id="IPR003682">
    <property type="entry name" value="rRNA_ssu_MeTfrase_G"/>
</dbReference>
<dbReference type="InterPro" id="IPR029063">
    <property type="entry name" value="SAM-dependent_MTases_sf"/>
</dbReference>
<dbReference type="OrthoDB" id="9808773at2"/>
<dbReference type="CDD" id="cd02440">
    <property type="entry name" value="AdoMet_MTases"/>
    <property type="match status" value="1"/>
</dbReference>
<dbReference type="AlphaFoldDB" id="A0A5R9J1W7"/>
<comment type="function">
    <text evidence="6">Specifically methylates the N7 position of guanine in position 527 of 16S rRNA.</text>
</comment>
<gene>
    <name evidence="6 7" type="primary">rsmG</name>
    <name evidence="7" type="ORF">FE263_16820</name>
</gene>
<keyword evidence="5 6" id="KW-0949">S-adenosyl-L-methionine</keyword>
<dbReference type="GO" id="GO:0070043">
    <property type="term" value="F:rRNA (guanine-N7-)-methyltransferase activity"/>
    <property type="evidence" value="ECO:0007669"/>
    <property type="project" value="UniProtKB-UniRule"/>
</dbReference>
<dbReference type="SUPFAM" id="SSF53335">
    <property type="entry name" value="S-adenosyl-L-methionine-dependent methyltransferases"/>
    <property type="match status" value="1"/>
</dbReference>
<dbReference type="GO" id="GO:0005829">
    <property type="term" value="C:cytosol"/>
    <property type="evidence" value="ECO:0007669"/>
    <property type="project" value="TreeGrafter"/>
</dbReference>
<accession>A0A5R9J1W7</accession>
<evidence type="ECO:0000313" key="7">
    <source>
        <dbReference type="EMBL" id="TLU71614.1"/>
    </source>
</evidence>
<organism evidence="7 8">
    <name type="scientific">Lichenicoccus roseus</name>
    <dbReference type="NCBI Taxonomy" id="2683649"/>
    <lineage>
        <taxon>Bacteria</taxon>
        <taxon>Pseudomonadati</taxon>
        <taxon>Pseudomonadota</taxon>
        <taxon>Alphaproteobacteria</taxon>
        <taxon>Acetobacterales</taxon>
        <taxon>Acetobacteraceae</taxon>
        <taxon>Lichenicoccus</taxon>
    </lineage>
</organism>
<evidence type="ECO:0000256" key="1">
    <source>
        <dbReference type="ARBA" id="ARBA00022490"/>
    </source>
</evidence>
<evidence type="ECO:0000256" key="3">
    <source>
        <dbReference type="ARBA" id="ARBA00022603"/>
    </source>
</evidence>
<dbReference type="PIRSF" id="PIRSF003078">
    <property type="entry name" value="GidB"/>
    <property type="match status" value="1"/>
</dbReference>
<evidence type="ECO:0000256" key="5">
    <source>
        <dbReference type="ARBA" id="ARBA00022691"/>
    </source>
</evidence>
<feature type="binding site" evidence="6">
    <location>
        <position position="48"/>
    </location>
    <ligand>
        <name>S-adenosyl-L-methionine</name>
        <dbReference type="ChEBI" id="CHEBI:59789"/>
    </ligand>
</feature>
<proteinExistence type="inferred from homology"/>
<keyword evidence="8" id="KW-1185">Reference proteome</keyword>
<dbReference type="HAMAP" id="MF_00074">
    <property type="entry name" value="16SrRNA_methyltr_G"/>
    <property type="match status" value="1"/>
</dbReference>
<comment type="catalytic activity">
    <reaction evidence="6">
        <text>guanosine(527) in 16S rRNA + S-adenosyl-L-methionine = N(7)-methylguanosine(527) in 16S rRNA + S-adenosyl-L-homocysteine</text>
        <dbReference type="Rhea" id="RHEA:42732"/>
        <dbReference type="Rhea" id="RHEA-COMP:10209"/>
        <dbReference type="Rhea" id="RHEA-COMP:10210"/>
        <dbReference type="ChEBI" id="CHEBI:57856"/>
        <dbReference type="ChEBI" id="CHEBI:59789"/>
        <dbReference type="ChEBI" id="CHEBI:74269"/>
        <dbReference type="ChEBI" id="CHEBI:74480"/>
        <dbReference type="EC" id="2.1.1.170"/>
    </reaction>
</comment>
<dbReference type="EMBL" id="VCDI01000006">
    <property type="protein sequence ID" value="TLU71614.1"/>
    <property type="molecule type" value="Genomic_DNA"/>
</dbReference>
<dbReference type="Proteomes" id="UP000305654">
    <property type="component" value="Unassembled WGS sequence"/>
</dbReference>